<evidence type="ECO:0000256" key="1">
    <source>
        <dbReference type="SAM" id="Phobius"/>
    </source>
</evidence>
<dbReference type="EMBL" id="JAENII010000003">
    <property type="protein sequence ID" value="MBK1826388.1"/>
    <property type="molecule type" value="Genomic_DNA"/>
</dbReference>
<keyword evidence="1" id="KW-1133">Transmembrane helix</keyword>
<sequence length="174" mass="19845">MNLISRVSLPPPYRPSPWAELMVTAVNAGCLWWFTWMQMVAAWIYGVPGFSGGRSSIISLVFYEPAGDFPWSLAGIFLVLSVLLAVFCLMATYQMVRGKPGSSRMMAVVGFFAVILLGFSCYVQQGQKRHVEALEWYIRTEDELGGEWYGGEWDKEREFLREAIKRHRQDMGED</sequence>
<feature type="transmembrane region" description="Helical" evidence="1">
    <location>
        <begin position="105"/>
        <end position="125"/>
    </location>
</feature>
<protein>
    <submittedName>
        <fullName evidence="2">Uncharacterized protein</fullName>
    </submittedName>
</protein>
<evidence type="ECO:0000313" key="3">
    <source>
        <dbReference type="Proteomes" id="UP000658278"/>
    </source>
</evidence>
<name>A0A934R9D0_9BACT</name>
<organism evidence="2 3">
    <name type="scientific">Haloferula rosea</name>
    <dbReference type="NCBI Taxonomy" id="490093"/>
    <lineage>
        <taxon>Bacteria</taxon>
        <taxon>Pseudomonadati</taxon>
        <taxon>Verrucomicrobiota</taxon>
        <taxon>Verrucomicrobiia</taxon>
        <taxon>Verrucomicrobiales</taxon>
        <taxon>Verrucomicrobiaceae</taxon>
        <taxon>Haloferula</taxon>
    </lineage>
</organism>
<keyword evidence="1" id="KW-0472">Membrane</keyword>
<gene>
    <name evidence="2" type="ORF">JIN81_05125</name>
</gene>
<proteinExistence type="predicted"/>
<dbReference type="RefSeq" id="WP_200277293.1">
    <property type="nucleotide sequence ID" value="NZ_JAENII010000003.1"/>
</dbReference>
<keyword evidence="1" id="KW-0812">Transmembrane</keyword>
<accession>A0A934R9D0</accession>
<evidence type="ECO:0000313" key="2">
    <source>
        <dbReference type="EMBL" id="MBK1826388.1"/>
    </source>
</evidence>
<dbReference type="AlphaFoldDB" id="A0A934R9D0"/>
<dbReference type="Proteomes" id="UP000658278">
    <property type="component" value="Unassembled WGS sequence"/>
</dbReference>
<feature type="transmembrane region" description="Helical" evidence="1">
    <location>
        <begin position="69"/>
        <end position="93"/>
    </location>
</feature>
<reference evidence="2" key="1">
    <citation type="submission" date="2021-01" db="EMBL/GenBank/DDBJ databases">
        <title>Modified the classification status of verrucomicrobia.</title>
        <authorList>
            <person name="Feng X."/>
        </authorList>
    </citation>
    <scope>NUCLEOTIDE SEQUENCE</scope>
    <source>
        <strain evidence="2">KCTC 22201</strain>
    </source>
</reference>
<comment type="caution">
    <text evidence="2">The sequence shown here is derived from an EMBL/GenBank/DDBJ whole genome shotgun (WGS) entry which is preliminary data.</text>
</comment>
<keyword evidence="3" id="KW-1185">Reference proteome</keyword>